<protein>
    <recommendedName>
        <fullName evidence="4">DUF3782 domain-containing protein</fullName>
    </recommendedName>
</protein>
<dbReference type="EMBL" id="AP014945">
    <property type="protein sequence ID" value="BAU23609.1"/>
    <property type="molecule type" value="Genomic_DNA"/>
</dbReference>
<reference evidence="2 3" key="1">
    <citation type="journal article" date="2016" name="Int. J. Syst. Evol. Microbiol.">
        <title>Caldimicrobium thiodismutans sp. nov., a sulfur-disproportionating bacterium isolated from a hot spring, and emended description of the genus Caldimicrobium.</title>
        <authorList>
            <person name="Kojima H."/>
            <person name="Umezawa K."/>
            <person name="Fukui M."/>
        </authorList>
    </citation>
    <scope>NUCLEOTIDE SEQUENCE [LARGE SCALE GENOMIC DNA]</scope>
    <source>
        <strain evidence="2 3">TF1</strain>
    </source>
</reference>
<evidence type="ECO:0000256" key="1">
    <source>
        <dbReference type="SAM" id="Coils"/>
    </source>
</evidence>
<evidence type="ECO:0000313" key="2">
    <source>
        <dbReference type="EMBL" id="BAU23609.1"/>
    </source>
</evidence>
<dbReference type="PATRIC" id="fig|1653476.3.peg.1288"/>
<dbReference type="SUPFAM" id="SSF58064">
    <property type="entry name" value="Influenza hemagglutinin (stalk)"/>
    <property type="match status" value="1"/>
</dbReference>
<sequence>MQTQAIEDPREIEKEMDQTSVISLGDIYRALKAHPQWALELRRVLLSADLLELPARFEEFAKEVKEQFKKIDERFEQVDKRFEQVEERLDRLEKDVEELKRDVAQLKIDVADLKGDNFERKVRERAHAYFGRFFLKVKVIPGETWLEVLDEAVSQGIITWEERNYALDLDVLIRCRKKEEPRELLLAVEASVSAYEKDAERALKRAEIFFKVFQMETIPVVIAQEIPSEFEKKFSMVVFINVSKR</sequence>
<dbReference type="AlphaFoldDB" id="A0A0U5B0P3"/>
<dbReference type="Gene3D" id="3.90.20.10">
    <property type="match status" value="1"/>
</dbReference>
<evidence type="ECO:0000313" key="3">
    <source>
        <dbReference type="Proteomes" id="UP000068196"/>
    </source>
</evidence>
<accession>A0A0U5B0P3</accession>
<feature type="coiled-coil region" evidence="1">
    <location>
        <begin position="61"/>
        <end position="116"/>
    </location>
</feature>
<reference evidence="3" key="2">
    <citation type="journal article" date="2016" name="Int. J. Syst. Evol. Microbiol.">
        <title>Caldimicrobium thiodismutans sp. nov., a sulfur-disproportionating bacterium isolated from a hot spring.</title>
        <authorList>
            <person name="Kojima H."/>
            <person name="Umezawa K."/>
            <person name="Fukui M."/>
        </authorList>
    </citation>
    <scope>NUCLEOTIDE SEQUENCE [LARGE SCALE GENOMIC DNA]</scope>
    <source>
        <strain evidence="3">TF1</strain>
    </source>
</reference>
<evidence type="ECO:0008006" key="4">
    <source>
        <dbReference type="Google" id="ProtNLM"/>
    </source>
</evidence>
<organism evidence="2 3">
    <name type="scientific">Caldimicrobium thiodismutans</name>
    <dbReference type="NCBI Taxonomy" id="1653476"/>
    <lineage>
        <taxon>Bacteria</taxon>
        <taxon>Pseudomonadati</taxon>
        <taxon>Thermodesulfobacteriota</taxon>
        <taxon>Thermodesulfobacteria</taxon>
        <taxon>Thermodesulfobacteriales</taxon>
        <taxon>Thermodesulfobacteriaceae</taxon>
        <taxon>Caldimicrobium</taxon>
    </lineage>
</organism>
<dbReference type="RefSeq" id="WP_068514845.1">
    <property type="nucleotide sequence ID" value="NZ_AP014945.1"/>
</dbReference>
<dbReference type="Proteomes" id="UP000068196">
    <property type="component" value="Chromosome"/>
</dbReference>
<dbReference type="OrthoDB" id="9783653at2"/>
<keyword evidence="3" id="KW-1185">Reference proteome</keyword>
<name>A0A0U5B0P3_9BACT</name>
<keyword evidence="1" id="KW-0175">Coiled coil</keyword>
<gene>
    <name evidence="2" type="ORF">THC_1238</name>
</gene>
<dbReference type="KEGG" id="cthi:THC_1238"/>
<proteinExistence type="predicted"/>